<evidence type="ECO:0000313" key="2">
    <source>
        <dbReference type="EMBL" id="EKF75573.1"/>
    </source>
</evidence>
<evidence type="ECO:0008006" key="4">
    <source>
        <dbReference type="Google" id="ProtNLM"/>
    </source>
</evidence>
<comment type="caution">
    <text evidence="2">The sequence shown here is derived from an EMBL/GenBank/DDBJ whole genome shotgun (WGS) entry which is preliminary data.</text>
</comment>
<dbReference type="Proteomes" id="UP000010164">
    <property type="component" value="Unassembled WGS sequence"/>
</dbReference>
<dbReference type="STRING" id="1177179.A11A3_01842"/>
<dbReference type="Pfam" id="PF13992">
    <property type="entry name" value="YecR"/>
    <property type="match status" value="1"/>
</dbReference>
<accession>L0WFE5</accession>
<keyword evidence="1" id="KW-0732">Signal</keyword>
<dbReference type="RefSeq" id="WP_008927557.1">
    <property type="nucleotide sequence ID" value="NZ_AMRJ01000002.1"/>
</dbReference>
<dbReference type="AlphaFoldDB" id="L0WFE5"/>
<dbReference type="InterPro" id="IPR025731">
    <property type="entry name" value="YecR-like"/>
</dbReference>
<dbReference type="EMBL" id="AMRJ01000002">
    <property type="protein sequence ID" value="EKF75573.1"/>
    <property type="molecule type" value="Genomic_DNA"/>
</dbReference>
<evidence type="ECO:0000256" key="1">
    <source>
        <dbReference type="SAM" id="SignalP"/>
    </source>
</evidence>
<evidence type="ECO:0000313" key="3">
    <source>
        <dbReference type="Proteomes" id="UP000010164"/>
    </source>
</evidence>
<reference evidence="2 3" key="1">
    <citation type="journal article" date="2012" name="J. Bacteriol.">
        <title>Genome Sequence of the Alkane-Degrading Bacterium Alcanivorax hongdengensis Type Strain A-11-3.</title>
        <authorList>
            <person name="Lai Q."/>
            <person name="Shao Z."/>
        </authorList>
    </citation>
    <scope>NUCLEOTIDE SEQUENCE [LARGE SCALE GENOMIC DNA]</scope>
    <source>
        <strain evidence="2 3">A-11-3</strain>
    </source>
</reference>
<protein>
    <recommendedName>
        <fullName evidence="4">Lipoprotein</fullName>
    </recommendedName>
</protein>
<feature type="chain" id="PRO_5003948637" description="Lipoprotein" evidence="1">
    <location>
        <begin position="19"/>
        <end position="105"/>
    </location>
</feature>
<proteinExistence type="predicted"/>
<dbReference type="PROSITE" id="PS51257">
    <property type="entry name" value="PROKAR_LIPOPROTEIN"/>
    <property type="match status" value="1"/>
</dbReference>
<keyword evidence="3" id="KW-1185">Reference proteome</keyword>
<gene>
    <name evidence="2" type="ORF">A11A3_01842</name>
</gene>
<dbReference type="OrthoDB" id="8607336at2"/>
<feature type="signal peptide" evidence="1">
    <location>
        <begin position="1"/>
        <end position="18"/>
    </location>
</feature>
<organism evidence="2 3">
    <name type="scientific">Alcanivorax hongdengensis A-11-3</name>
    <dbReference type="NCBI Taxonomy" id="1177179"/>
    <lineage>
        <taxon>Bacteria</taxon>
        <taxon>Pseudomonadati</taxon>
        <taxon>Pseudomonadota</taxon>
        <taxon>Gammaproteobacteria</taxon>
        <taxon>Oceanospirillales</taxon>
        <taxon>Alcanivoracaceae</taxon>
        <taxon>Alcanivorax</taxon>
    </lineage>
</organism>
<sequence>MKKYLAIMAVTLLSGCMAAGPMQVSDGNQKNGDVVLSFNYNVMQKPTLDVQQGLQTAAGKCQSWGYTGAVPSGKPETVCTSKTEGGDCISWQVNTHFQCTGVAQK</sequence>
<dbReference type="eggNOG" id="ENOG5033DI4">
    <property type="taxonomic scope" value="Bacteria"/>
</dbReference>
<name>L0WFE5_9GAMM</name>
<dbReference type="PATRIC" id="fig|1177179.3.peg.361"/>